<dbReference type="AlphaFoldDB" id="A0A158IDH6"/>
<proteinExistence type="predicted"/>
<evidence type="ECO:0000259" key="1">
    <source>
        <dbReference type="Pfam" id="PF13683"/>
    </source>
</evidence>
<gene>
    <name evidence="2" type="ORF">AWB64_06016</name>
</gene>
<dbReference type="GO" id="GO:0015074">
    <property type="term" value="P:DNA integration"/>
    <property type="evidence" value="ECO:0007669"/>
    <property type="project" value="InterPro"/>
</dbReference>
<dbReference type="InterPro" id="IPR012337">
    <property type="entry name" value="RNaseH-like_sf"/>
</dbReference>
<feature type="domain" description="Integrase catalytic" evidence="1">
    <location>
        <begin position="2"/>
        <end position="29"/>
    </location>
</feature>
<accession>A0A158IDH6</accession>
<evidence type="ECO:0000313" key="2">
    <source>
        <dbReference type="EMBL" id="SAL54606.1"/>
    </source>
</evidence>
<evidence type="ECO:0000313" key="3">
    <source>
        <dbReference type="Proteomes" id="UP000054893"/>
    </source>
</evidence>
<reference evidence="2 3" key="1">
    <citation type="submission" date="2016-01" db="EMBL/GenBank/DDBJ databases">
        <authorList>
            <person name="Oliw E.H."/>
        </authorList>
    </citation>
    <scope>NUCLEOTIDE SEQUENCE [LARGE SCALE GENOMIC DNA]</scope>
    <source>
        <strain evidence="2">LMG 22029</strain>
    </source>
</reference>
<protein>
    <submittedName>
        <fullName evidence="2">Integrase catalytic region</fullName>
    </submittedName>
</protein>
<dbReference type="SUPFAM" id="SSF53098">
    <property type="entry name" value="Ribonuclease H-like"/>
    <property type="match status" value="1"/>
</dbReference>
<dbReference type="InterPro" id="IPR001584">
    <property type="entry name" value="Integrase_cat-core"/>
</dbReference>
<dbReference type="OrthoDB" id="9816028at2"/>
<organism evidence="2 3">
    <name type="scientific">Caballeronia sordidicola</name>
    <name type="common">Burkholderia sordidicola</name>
    <dbReference type="NCBI Taxonomy" id="196367"/>
    <lineage>
        <taxon>Bacteria</taxon>
        <taxon>Pseudomonadati</taxon>
        <taxon>Pseudomonadota</taxon>
        <taxon>Betaproteobacteria</taxon>
        <taxon>Burkholderiales</taxon>
        <taxon>Burkholderiaceae</taxon>
        <taxon>Caballeronia</taxon>
    </lineage>
</organism>
<sequence length="51" mass="5797">MSHARHLIDDWRIEYNNERPHGSLGYLAPVQFAKAHEAKELLTSDSNGASY</sequence>
<dbReference type="EMBL" id="FCOC02000035">
    <property type="protein sequence ID" value="SAL54606.1"/>
    <property type="molecule type" value="Genomic_DNA"/>
</dbReference>
<name>A0A158IDH6_CABSO</name>
<dbReference type="Proteomes" id="UP000054893">
    <property type="component" value="Unassembled WGS sequence"/>
</dbReference>
<dbReference type="Pfam" id="PF13683">
    <property type="entry name" value="rve_3"/>
    <property type="match status" value="1"/>
</dbReference>